<dbReference type="PANTHER" id="PTHR38340">
    <property type="entry name" value="S-LAYER PROTEIN"/>
    <property type="match status" value="1"/>
</dbReference>
<feature type="region of interest" description="Disordered" evidence="3">
    <location>
        <begin position="933"/>
        <end position="955"/>
    </location>
</feature>
<evidence type="ECO:0000313" key="5">
    <source>
        <dbReference type="Proteomes" id="UP000658305"/>
    </source>
</evidence>
<dbReference type="Pfam" id="PF00353">
    <property type="entry name" value="HemolysinCabind"/>
    <property type="match status" value="19"/>
</dbReference>
<feature type="region of interest" description="Disordered" evidence="3">
    <location>
        <begin position="436"/>
        <end position="470"/>
    </location>
</feature>
<dbReference type="SUPFAM" id="SSF51120">
    <property type="entry name" value="beta-Roll"/>
    <property type="match status" value="11"/>
</dbReference>
<evidence type="ECO:0000313" key="4">
    <source>
        <dbReference type="EMBL" id="GHC36121.1"/>
    </source>
</evidence>
<dbReference type="RefSeq" id="WP_189382141.1">
    <property type="nucleotide sequence ID" value="NZ_BMYI01000019.1"/>
</dbReference>
<dbReference type="PANTHER" id="PTHR38340:SF1">
    <property type="entry name" value="S-LAYER PROTEIN"/>
    <property type="match status" value="1"/>
</dbReference>
<comment type="caution">
    <text evidence="4">The sequence shown here is derived from an EMBL/GenBank/DDBJ whole genome shotgun (WGS) entry which is preliminary data.</text>
</comment>
<keyword evidence="5" id="KW-1185">Reference proteome</keyword>
<feature type="region of interest" description="Disordered" evidence="3">
    <location>
        <begin position="482"/>
        <end position="514"/>
    </location>
</feature>
<evidence type="ECO:0000256" key="1">
    <source>
        <dbReference type="ARBA" id="ARBA00004613"/>
    </source>
</evidence>
<dbReference type="InterPro" id="IPR050557">
    <property type="entry name" value="RTX_toxin/Mannuronan_C5-epim"/>
</dbReference>
<dbReference type="Gene3D" id="2.150.10.10">
    <property type="entry name" value="Serralysin-like metalloprotease, C-terminal"/>
    <property type="match status" value="14"/>
</dbReference>
<name>A0ABQ3FSV2_9RHOB</name>
<feature type="region of interest" description="Disordered" evidence="3">
    <location>
        <begin position="1334"/>
        <end position="1403"/>
    </location>
</feature>
<dbReference type="PRINTS" id="PR00313">
    <property type="entry name" value="CABNDNGRPT"/>
</dbReference>
<dbReference type="InterPro" id="IPR018511">
    <property type="entry name" value="Hemolysin-typ_Ca-bd_CS"/>
</dbReference>
<comment type="subcellular location">
    <subcellularLocation>
        <location evidence="1">Secreted</location>
    </subcellularLocation>
</comment>
<feature type="compositionally biased region" description="Gly residues" evidence="3">
    <location>
        <begin position="1388"/>
        <end position="1401"/>
    </location>
</feature>
<evidence type="ECO:0008006" key="6">
    <source>
        <dbReference type="Google" id="ProtNLM"/>
    </source>
</evidence>
<feature type="region of interest" description="Disordered" evidence="3">
    <location>
        <begin position="262"/>
        <end position="293"/>
    </location>
</feature>
<dbReference type="InterPro" id="IPR001343">
    <property type="entry name" value="Hemolysn_Ca-bd"/>
</dbReference>
<accession>A0ABQ3FSV2</accession>
<sequence>MSLLNLSARSLPITIYGYDIGGSWSDTSGVSGDFDSLVDVIRLGSGADRVEYMQPAHGMTIYGNGGADTLLGSAFGDSLDGGADADLLISEGGDDTLTGGGGNDVFRITGFLPQGSYTTQDSARTVTITDFQSGDRLDLSHLPVTSLADLALFTGNAGGALVLSFFVNDYLQTIRLNGVSALAAGDVILATSTSPVYGYGTGGRDDLFGANGGDQIDAGAGDDRVLAAGGNDVVYGMEGNDSLFGGAGSDTIIAGADDDRVEGGDGNDFIEGEDGADSLNGGDGNDTLFGESATQPDALWNDTLSGGAGNDLLAGGAGEDQLTGGSGADTFRIHAQQYSNAQLTADTRDTVTDFSAEDRIDVSTAGISDITTLRYLLESQGSTGMMLTIWNNGYRTELALNGSVSDPQSLGAGNVVLSNVTQNDYVYGTEARDDLFGGRGDDTLSGGGDDDRLFGESGNDNADGGAGNDLLFGGDGSDTITASFGNDSVDGGAGRDQITGGEGTDSLAGGADDDLIRGDDEDTNWQQAFNDTLEGGAGADTLAGGAGDDRLTGGAGSDAFRLSFGAYWAYSGLSLAADTTDVAVDFNATEDQIDFSEARISDLETARMLLVDNAGGTASSVVVWQNGYRTILSLGTLFRPEDLTAARAVLSVDTTADWIQGSEARDDFFGGGGDDNISGLGGIDRLFGETGNDWIDGGDGEDALYGGAGSDTVFGGAGADLVQAGAGLDSIEGGAGADTINGGADADTLVGDTAITTWNLIYHDVLTGGAGDDLLAGGAGNDTLTGGEGADAFRLAYSSEGWNTLSADTVDVVTDWTAADKIDVTEAGITEFATVQTLLAVSGETTELVSYMNGYRNVLRLLNWTDLAAIGSANVVLAVNDESDYRSGGNQADDFFGGGGDDNLSGGGGRDRLFGEAGNDSLFGGTGADLLSGSGGSDRLEGESGDDTLDGGAGADDLLGGIGRDSLSGGDGDDRLFGDTVTESEEDAFVYTDWALSYDDVLTGGAGADTLAGQGGNDTLTGGAGADMFSMAGNRTASMIEDSIDRITDWTAEDRIDLRELGISDVETVQRLLITENGSISLLVTQNGFLNKLELGAAATVGTLNAGNFLFSTNVSADSITGTRSHDDLFGGRGNDALDGGLGQGRDRLFGETGNDSLSGGAGADTLYGGAGTDEMEGGDGSDQLYGGAGNDEVSGGAGSDTMYGGAGADRFVMGSWTGFIDSLNDYGRGTSNGGAVIADFSRAEEDLIDLRELGIENFTTLKTYFWKDLGDDGAIDITAYGFTQRITILGFDDLEELGRAAFIFDTSKVAERYTGAIVADIVALGAGDDTASGGGGADQLIGEGGDDSLDGGADADTLDGGSGSDALEGGTGDDSLSGGAGTDTLTGGAGADTLSGGGGADTFEMVDDEDLVSGGAGRDRVIFEEAAIFDLGDQPAARVGTLAAAVTPRFVSIEIFSGSKKADSMTGDGKANVFQGNGGRDILSGQGGADRLEGGAGNDRLSGGVGKDVLTGGAGKDVFVFDTALGKTNLDRVTDFNVAADTFELDRSVFRKLKAGDLAAEAFAIGAKAREADDRIIYDSKTGALFYDADGSGKGAAVKFAVLDSGLKLTAADFDVIL</sequence>
<reference evidence="5" key="1">
    <citation type="journal article" date="2019" name="Int. J. Syst. Evol. Microbiol.">
        <title>The Global Catalogue of Microorganisms (GCM) 10K type strain sequencing project: providing services to taxonomists for standard genome sequencing and annotation.</title>
        <authorList>
            <consortium name="The Broad Institute Genomics Platform"/>
            <consortium name="The Broad Institute Genome Sequencing Center for Infectious Disease"/>
            <person name="Wu L."/>
            <person name="Ma J."/>
        </authorList>
    </citation>
    <scope>NUCLEOTIDE SEQUENCE [LARGE SCALE GENOMIC DNA]</scope>
    <source>
        <strain evidence="5">KCTC 23298</strain>
    </source>
</reference>
<keyword evidence="2" id="KW-0964">Secreted</keyword>
<feature type="region of interest" description="Disordered" evidence="3">
    <location>
        <begin position="1150"/>
        <end position="1192"/>
    </location>
</feature>
<feature type="compositionally biased region" description="Low complexity" evidence="3">
    <location>
        <begin position="1351"/>
        <end position="1368"/>
    </location>
</feature>
<gene>
    <name evidence="4" type="ORF">GCM10007291_41940</name>
</gene>
<evidence type="ECO:0000256" key="2">
    <source>
        <dbReference type="ARBA" id="ARBA00022525"/>
    </source>
</evidence>
<protein>
    <recommendedName>
        <fullName evidence="6">Ca2+-binding protein, RTX toxin-related</fullName>
    </recommendedName>
</protein>
<dbReference type="InterPro" id="IPR011049">
    <property type="entry name" value="Serralysin-like_metalloprot_C"/>
</dbReference>
<dbReference type="Proteomes" id="UP000658305">
    <property type="component" value="Unassembled WGS sequence"/>
</dbReference>
<dbReference type="EMBL" id="BMYI01000019">
    <property type="protein sequence ID" value="GHC36121.1"/>
    <property type="molecule type" value="Genomic_DNA"/>
</dbReference>
<proteinExistence type="predicted"/>
<evidence type="ECO:0000256" key="3">
    <source>
        <dbReference type="SAM" id="MobiDB-lite"/>
    </source>
</evidence>
<dbReference type="PROSITE" id="PS00330">
    <property type="entry name" value="HEMOLYSIN_CALCIUM"/>
    <property type="match status" value="17"/>
</dbReference>
<organism evidence="4 5">
    <name type="scientific">Gemmobacter nanjingensis</name>
    <dbReference type="NCBI Taxonomy" id="488454"/>
    <lineage>
        <taxon>Bacteria</taxon>
        <taxon>Pseudomonadati</taxon>
        <taxon>Pseudomonadota</taxon>
        <taxon>Alphaproteobacteria</taxon>
        <taxon>Rhodobacterales</taxon>
        <taxon>Paracoccaceae</taxon>
        <taxon>Gemmobacter</taxon>
    </lineage>
</organism>